<gene>
    <name evidence="3 4" type="primary">cheD</name>
    <name evidence="4" type="ORF">I8E28_11360</name>
</gene>
<accession>A0A934URY9</accession>
<dbReference type="InterPro" id="IPR005659">
    <property type="entry name" value="Chemorcpt_Glu_NH3ase_CheD"/>
</dbReference>
<dbReference type="HAMAP" id="MF_01440">
    <property type="entry name" value="CheD"/>
    <property type="match status" value="1"/>
</dbReference>
<dbReference type="Pfam" id="PF03975">
    <property type="entry name" value="CheD"/>
    <property type="match status" value="1"/>
</dbReference>
<sequence length="200" mass="22040">MDAEGPLRYFDRELQVESVKLAPGQFHAARGAGSISTVLGSCVSTCLWDPVERIGGMNHFLLPGKPASASPWAVSGRFGVYAMEVLINDMVHLGADRRRLVAKVFGGAHVLSGFDTLDIGALNSRFVLDFLKEERIQVLAQDLLGSAPRKLHFFPDTGKVQLRRLQLQGNDPVERMERAYLARLAREQKGGDVELFAPPR</sequence>
<keyword evidence="5" id="KW-1185">Reference proteome</keyword>
<dbReference type="EMBL" id="JAEDAO010000001">
    <property type="protein sequence ID" value="MBK0393188.1"/>
    <property type="molecule type" value="Genomic_DNA"/>
</dbReference>
<dbReference type="AlphaFoldDB" id="A0A934URY9"/>
<comment type="catalytic activity">
    <reaction evidence="3">
        <text>L-glutaminyl-[protein] + H2O = L-glutamyl-[protein] + NH4(+)</text>
        <dbReference type="Rhea" id="RHEA:16441"/>
        <dbReference type="Rhea" id="RHEA-COMP:10207"/>
        <dbReference type="Rhea" id="RHEA-COMP:10208"/>
        <dbReference type="ChEBI" id="CHEBI:15377"/>
        <dbReference type="ChEBI" id="CHEBI:28938"/>
        <dbReference type="ChEBI" id="CHEBI:29973"/>
        <dbReference type="ChEBI" id="CHEBI:30011"/>
        <dbReference type="EC" id="3.5.1.44"/>
    </reaction>
</comment>
<organism evidence="4 5">
    <name type="scientific">Ramlibacter algicola</name>
    <dbReference type="NCBI Taxonomy" id="2795217"/>
    <lineage>
        <taxon>Bacteria</taxon>
        <taxon>Pseudomonadati</taxon>
        <taxon>Pseudomonadota</taxon>
        <taxon>Betaproteobacteria</taxon>
        <taxon>Burkholderiales</taxon>
        <taxon>Comamonadaceae</taxon>
        <taxon>Ramlibacter</taxon>
    </lineage>
</organism>
<evidence type="ECO:0000256" key="3">
    <source>
        <dbReference type="HAMAP-Rule" id="MF_01440"/>
    </source>
</evidence>
<keyword evidence="2 3" id="KW-0378">Hydrolase</keyword>
<comment type="function">
    <text evidence="3">Probably deamidates glutamine residues to glutamate on methyl-accepting chemotaxis receptors (MCPs), playing an important role in chemotaxis.</text>
</comment>
<dbReference type="Gene3D" id="3.30.1330.200">
    <property type="match status" value="1"/>
</dbReference>
<protein>
    <recommendedName>
        <fullName evidence="3">Probable chemoreceptor glutamine deamidase CheD</fullName>
        <ecNumber evidence="3">3.5.1.44</ecNumber>
    </recommendedName>
</protein>
<dbReference type="GO" id="GO:0006935">
    <property type="term" value="P:chemotaxis"/>
    <property type="evidence" value="ECO:0007669"/>
    <property type="project" value="UniProtKB-UniRule"/>
</dbReference>
<evidence type="ECO:0000256" key="2">
    <source>
        <dbReference type="ARBA" id="ARBA00022801"/>
    </source>
</evidence>
<evidence type="ECO:0000313" key="5">
    <source>
        <dbReference type="Proteomes" id="UP000617041"/>
    </source>
</evidence>
<dbReference type="SUPFAM" id="SSF64438">
    <property type="entry name" value="CNF1/YfiH-like putative cysteine hydrolases"/>
    <property type="match status" value="1"/>
</dbReference>
<dbReference type="EC" id="3.5.1.44" evidence="3"/>
<comment type="caution">
    <text evidence="4">The sequence shown here is derived from an EMBL/GenBank/DDBJ whole genome shotgun (WGS) entry which is preliminary data.</text>
</comment>
<dbReference type="PANTHER" id="PTHR35147:SF2">
    <property type="entry name" value="CHEMORECEPTOR GLUTAMINE DEAMIDASE CHED-RELATED"/>
    <property type="match status" value="1"/>
</dbReference>
<dbReference type="InterPro" id="IPR038592">
    <property type="entry name" value="CheD-like_sf"/>
</dbReference>
<dbReference type="Proteomes" id="UP000617041">
    <property type="component" value="Unassembled WGS sequence"/>
</dbReference>
<evidence type="ECO:0000256" key="1">
    <source>
        <dbReference type="ARBA" id="ARBA00022500"/>
    </source>
</evidence>
<dbReference type="CDD" id="cd16352">
    <property type="entry name" value="CheD"/>
    <property type="match status" value="1"/>
</dbReference>
<dbReference type="PANTHER" id="PTHR35147">
    <property type="entry name" value="CHEMORECEPTOR GLUTAMINE DEAMIDASE CHED-RELATED"/>
    <property type="match status" value="1"/>
</dbReference>
<reference evidence="4" key="1">
    <citation type="submission" date="2020-12" db="EMBL/GenBank/DDBJ databases">
        <title>Ramlibacter sp. nov., isolated from a freshwater alga, Cryptomonas.</title>
        <authorList>
            <person name="Kim H.M."/>
            <person name="Jeon C.O."/>
        </authorList>
    </citation>
    <scope>NUCLEOTIDE SEQUENCE</scope>
    <source>
        <strain evidence="4">CrO1</strain>
    </source>
</reference>
<dbReference type="GO" id="GO:0050568">
    <property type="term" value="F:protein-glutamine glutaminase activity"/>
    <property type="evidence" value="ECO:0007669"/>
    <property type="project" value="UniProtKB-UniRule"/>
</dbReference>
<comment type="similarity">
    <text evidence="3">Belongs to the CheD family.</text>
</comment>
<evidence type="ECO:0000313" key="4">
    <source>
        <dbReference type="EMBL" id="MBK0393188.1"/>
    </source>
</evidence>
<dbReference type="NCBIfam" id="NF010013">
    <property type="entry name" value="PRK13487.1"/>
    <property type="match status" value="1"/>
</dbReference>
<keyword evidence="1 3" id="KW-0145">Chemotaxis</keyword>
<dbReference type="InterPro" id="IPR011324">
    <property type="entry name" value="Cytotoxic_necrot_fac-like_cat"/>
</dbReference>
<name>A0A934URY9_9BURK</name>
<dbReference type="RefSeq" id="WP_200788172.1">
    <property type="nucleotide sequence ID" value="NZ_JAEDAO010000001.1"/>
</dbReference>
<proteinExistence type="inferred from homology"/>